<dbReference type="Proteomes" id="UP000000758">
    <property type="component" value="Chromosome"/>
</dbReference>
<reference evidence="1 2" key="1">
    <citation type="journal article" date="2006" name="Proc. Natl. Acad. Sci. U.S.A.">
        <title>Genomic analysis of the uncultivated marine crenarchaeote Cenarchaeum symbiosum.</title>
        <authorList>
            <person name="Hallam S.J."/>
            <person name="Konstantinidis K.T."/>
            <person name="Putnam N."/>
            <person name="Schleper C."/>
            <person name="Watanabe Y."/>
            <person name="Sugahara J."/>
            <person name="Preston C."/>
            <person name="de la Torre J."/>
            <person name="Richardson P.M."/>
            <person name="DeLong E.F."/>
        </authorList>
    </citation>
    <scope>NUCLEOTIDE SEQUENCE [LARGE SCALE GENOMIC DNA]</scope>
    <source>
        <strain evidence="2">A</strain>
    </source>
</reference>
<accession>A0RUA1</accession>
<evidence type="ECO:0000313" key="2">
    <source>
        <dbReference type="Proteomes" id="UP000000758"/>
    </source>
</evidence>
<protein>
    <recommendedName>
        <fullName evidence="3">Stress-response A/B barrel domain-containing protein</fullName>
    </recommendedName>
</protein>
<dbReference type="EnsemblBacteria" id="ABK76918">
    <property type="protein sequence ID" value="ABK76918"/>
    <property type="gene ID" value="CENSYa_0278"/>
</dbReference>
<dbReference type="HOGENOM" id="CLU_3093936_0_0_2"/>
<evidence type="ECO:0008006" key="3">
    <source>
        <dbReference type="Google" id="ProtNLM"/>
    </source>
</evidence>
<dbReference type="EMBL" id="DP000238">
    <property type="protein sequence ID" value="ABK76918.1"/>
    <property type="molecule type" value="Genomic_DNA"/>
</dbReference>
<dbReference type="AlphaFoldDB" id="A0RUA1"/>
<proteinExistence type="predicted"/>
<sequence>MDGHHRIIVEFENQADFVKCHDSEEHAKLHGTAVTYMESPPSPNMYNVLAG</sequence>
<dbReference type="STRING" id="414004.CENSYa_0278"/>
<gene>
    <name evidence="1" type="ordered locus">CENSYa_0278</name>
</gene>
<dbReference type="KEGG" id="csy:CENSYa_0278"/>
<evidence type="ECO:0000313" key="1">
    <source>
        <dbReference type="EMBL" id="ABK76918.1"/>
    </source>
</evidence>
<name>A0RUA1_CENSY</name>
<keyword evidence="2" id="KW-1185">Reference proteome</keyword>
<organism evidence="1 2">
    <name type="scientific">Cenarchaeum symbiosum (strain A)</name>
    <dbReference type="NCBI Taxonomy" id="414004"/>
    <lineage>
        <taxon>Archaea</taxon>
        <taxon>Nitrososphaerota</taxon>
        <taxon>Candidatus Cenarchaeales</taxon>
        <taxon>Candidatus Cenarchaeaceae</taxon>
        <taxon>Candidatus Cenarchaeum</taxon>
    </lineage>
</organism>